<gene>
    <name evidence="3" type="ORF">IAG44_20300</name>
</gene>
<feature type="region of interest" description="Disordered" evidence="1">
    <location>
        <begin position="173"/>
        <end position="223"/>
    </location>
</feature>
<feature type="compositionally biased region" description="Low complexity" evidence="1">
    <location>
        <begin position="247"/>
        <end position="265"/>
    </location>
</feature>
<feature type="transmembrane region" description="Helical" evidence="2">
    <location>
        <begin position="49"/>
        <end position="68"/>
    </location>
</feature>
<evidence type="ECO:0000256" key="2">
    <source>
        <dbReference type="SAM" id="Phobius"/>
    </source>
</evidence>
<feature type="transmembrane region" description="Helical" evidence="2">
    <location>
        <begin position="119"/>
        <end position="139"/>
    </location>
</feature>
<accession>A0A7H0IFH2</accession>
<feature type="region of interest" description="Disordered" evidence="1">
    <location>
        <begin position="235"/>
        <end position="298"/>
    </location>
</feature>
<reference evidence="3 4" key="1">
    <citation type="submission" date="2020-08" db="EMBL/GenBank/DDBJ databases">
        <title>A novel species.</title>
        <authorList>
            <person name="Gao J."/>
        </authorList>
    </citation>
    <scope>NUCLEOTIDE SEQUENCE [LARGE SCALE GENOMIC DNA]</scope>
    <source>
        <strain evidence="3 4">CRXT-G-22</strain>
    </source>
</reference>
<proteinExistence type="predicted"/>
<dbReference type="RefSeq" id="WP_187748507.1">
    <property type="nucleotide sequence ID" value="NZ_CP060828.1"/>
</dbReference>
<organism evidence="3 4">
    <name type="scientific">Streptomyces roseirectus</name>
    <dbReference type="NCBI Taxonomy" id="2768066"/>
    <lineage>
        <taxon>Bacteria</taxon>
        <taxon>Bacillati</taxon>
        <taxon>Actinomycetota</taxon>
        <taxon>Actinomycetes</taxon>
        <taxon>Kitasatosporales</taxon>
        <taxon>Streptomycetaceae</taxon>
        <taxon>Streptomyces</taxon>
    </lineage>
</organism>
<feature type="compositionally biased region" description="Basic and acidic residues" evidence="1">
    <location>
        <begin position="287"/>
        <end position="298"/>
    </location>
</feature>
<evidence type="ECO:0000313" key="3">
    <source>
        <dbReference type="EMBL" id="QNP71538.1"/>
    </source>
</evidence>
<keyword evidence="2" id="KW-0472">Membrane</keyword>
<feature type="compositionally biased region" description="Acidic residues" evidence="1">
    <location>
        <begin position="273"/>
        <end position="285"/>
    </location>
</feature>
<protein>
    <submittedName>
        <fullName evidence="3">DUF2637 domain-containing protein</fullName>
    </submittedName>
</protein>
<evidence type="ECO:0000256" key="1">
    <source>
        <dbReference type="SAM" id="MobiDB-lite"/>
    </source>
</evidence>
<dbReference type="KEGG" id="sroi:IAG44_20300"/>
<dbReference type="AlphaFoldDB" id="A0A7H0IFH2"/>
<dbReference type="Pfam" id="PF10935">
    <property type="entry name" value="DUF2637"/>
    <property type="match status" value="1"/>
</dbReference>
<dbReference type="InterPro" id="IPR021235">
    <property type="entry name" value="DUF2637"/>
</dbReference>
<feature type="compositionally biased region" description="Basic and acidic residues" evidence="1">
    <location>
        <begin position="194"/>
        <end position="203"/>
    </location>
</feature>
<sequence>MNTPYSLRTMSAWDRAAIVLLGAAGFAFSYDALRQVALAIHARPTLSYLFPVFIDGFIAYGVRALVLLRHSGFGARLYAWFLFLAATGSSLWANALHAITLNHSGPSGPSPLHLGDNVVGVLSMLAPLALAGSVHLYIIMARTAESSVPDRAESRPGPVRNCVKVEFGVPETAGRLHGQDTGEPAVIPSVLPPVHERTDKDETSTPSAGPAAMHHPADCENAPFAPREHETLAEYGPQESPVPDGETPPADSTDPADAADPEPAAQQKTVLPPDDEPVPVPDGEESPQNREPEDDWMRDLLPIARDAARTAGRISRDAIKDAVRAHQAVGNDKLGELVAALKEEEAATRRLTPPGPSRHLW</sequence>
<evidence type="ECO:0000313" key="4">
    <source>
        <dbReference type="Proteomes" id="UP000516052"/>
    </source>
</evidence>
<name>A0A7H0IFH2_9ACTN</name>
<dbReference type="Proteomes" id="UP000516052">
    <property type="component" value="Chromosome"/>
</dbReference>
<keyword evidence="4" id="KW-1185">Reference proteome</keyword>
<keyword evidence="2" id="KW-1133">Transmembrane helix</keyword>
<keyword evidence="2" id="KW-0812">Transmembrane</keyword>
<dbReference type="EMBL" id="CP060828">
    <property type="protein sequence ID" value="QNP71538.1"/>
    <property type="molecule type" value="Genomic_DNA"/>
</dbReference>
<feature type="transmembrane region" description="Helical" evidence="2">
    <location>
        <begin position="77"/>
        <end position="99"/>
    </location>
</feature>